<organism evidence="1 2">
    <name type="scientific">Galerina marginata (strain CBS 339.88)</name>
    <dbReference type="NCBI Taxonomy" id="685588"/>
    <lineage>
        <taxon>Eukaryota</taxon>
        <taxon>Fungi</taxon>
        <taxon>Dikarya</taxon>
        <taxon>Basidiomycota</taxon>
        <taxon>Agaricomycotina</taxon>
        <taxon>Agaricomycetes</taxon>
        <taxon>Agaricomycetidae</taxon>
        <taxon>Agaricales</taxon>
        <taxon>Agaricineae</taxon>
        <taxon>Strophariaceae</taxon>
        <taxon>Galerina</taxon>
    </lineage>
</organism>
<dbReference type="HOGENOM" id="CLU_1468246_0_0_1"/>
<gene>
    <name evidence="1" type="ORF">GALMADRAFT_597456</name>
</gene>
<accession>A0A067ST09</accession>
<dbReference type="EMBL" id="KL142384">
    <property type="protein sequence ID" value="KDR74001.1"/>
    <property type="molecule type" value="Genomic_DNA"/>
</dbReference>
<evidence type="ECO:0000313" key="2">
    <source>
        <dbReference type="Proteomes" id="UP000027222"/>
    </source>
</evidence>
<evidence type="ECO:0000313" key="1">
    <source>
        <dbReference type="EMBL" id="KDR74001.1"/>
    </source>
</evidence>
<name>A0A067ST09_GALM3</name>
<reference evidence="2" key="1">
    <citation type="journal article" date="2014" name="Proc. Natl. Acad. Sci. U.S.A.">
        <title>Extensive sampling of basidiomycete genomes demonstrates inadequacy of the white-rot/brown-rot paradigm for wood decay fungi.</title>
        <authorList>
            <person name="Riley R."/>
            <person name="Salamov A.A."/>
            <person name="Brown D.W."/>
            <person name="Nagy L.G."/>
            <person name="Floudas D."/>
            <person name="Held B.W."/>
            <person name="Levasseur A."/>
            <person name="Lombard V."/>
            <person name="Morin E."/>
            <person name="Otillar R."/>
            <person name="Lindquist E.A."/>
            <person name="Sun H."/>
            <person name="LaButti K.M."/>
            <person name="Schmutz J."/>
            <person name="Jabbour D."/>
            <person name="Luo H."/>
            <person name="Baker S.E."/>
            <person name="Pisabarro A.G."/>
            <person name="Walton J.D."/>
            <person name="Blanchette R.A."/>
            <person name="Henrissat B."/>
            <person name="Martin F."/>
            <person name="Cullen D."/>
            <person name="Hibbett D.S."/>
            <person name="Grigoriev I.V."/>
        </authorList>
    </citation>
    <scope>NUCLEOTIDE SEQUENCE [LARGE SCALE GENOMIC DNA]</scope>
    <source>
        <strain evidence="2">CBS 339.88</strain>
    </source>
</reference>
<protein>
    <submittedName>
        <fullName evidence="1">Uncharacterized protein</fullName>
    </submittedName>
</protein>
<dbReference type="AlphaFoldDB" id="A0A067ST09"/>
<proteinExistence type="predicted"/>
<keyword evidence="2" id="KW-1185">Reference proteome</keyword>
<sequence length="184" mass="20421">MPLDPSHEANLVQLAEMQQTLKVLHEKRKRKLTDLRIAEKEIKVRFAAQGKLPADVLKQVADVSKSKAPTTEEVVKAIRIRDLKHAESHSRSQSLTMRIPEKETEARFAAPGKLPADALKRVSDVSKFKAPTTTASSAADEEQRLEYISQLLMEGKAGEELEEAIRIRHLDSVVAEGPGQNLSP</sequence>
<dbReference type="Proteomes" id="UP000027222">
    <property type="component" value="Unassembled WGS sequence"/>
</dbReference>